<name>A0A9X2FN61_9RHOB</name>
<feature type="region of interest" description="Disordered" evidence="1">
    <location>
        <begin position="1"/>
        <end position="36"/>
    </location>
</feature>
<feature type="non-terminal residue" evidence="2">
    <location>
        <position position="1"/>
    </location>
</feature>
<accession>A0A9X2FN61</accession>
<protein>
    <submittedName>
        <fullName evidence="2">tRNA (Adenosine(37)-N6)-threonylcarbamoyltransferase complex dimerization subunit type 1 TsaB</fullName>
    </submittedName>
</protein>
<dbReference type="EMBL" id="JAMYXC010000002">
    <property type="protein sequence ID" value="MCP1166940.1"/>
    <property type="molecule type" value="Genomic_DNA"/>
</dbReference>
<keyword evidence="3" id="KW-1185">Reference proteome</keyword>
<evidence type="ECO:0000313" key="2">
    <source>
        <dbReference type="EMBL" id="MCP1166940.1"/>
    </source>
</evidence>
<comment type="caution">
    <text evidence="2">The sequence shown here is derived from an EMBL/GenBank/DDBJ whole genome shotgun (WGS) entry which is preliminary data.</text>
</comment>
<evidence type="ECO:0000313" key="3">
    <source>
        <dbReference type="Proteomes" id="UP001139477"/>
    </source>
</evidence>
<organism evidence="2 3">
    <name type="scientific">Limimaricola litoreus</name>
    <dbReference type="NCBI Taxonomy" id="2955316"/>
    <lineage>
        <taxon>Bacteria</taxon>
        <taxon>Pseudomonadati</taxon>
        <taxon>Pseudomonadota</taxon>
        <taxon>Alphaproteobacteria</taxon>
        <taxon>Rhodobacterales</taxon>
        <taxon>Paracoccaceae</taxon>
        <taxon>Limimaricola</taxon>
    </lineage>
</organism>
<reference evidence="2" key="1">
    <citation type="submission" date="2022-06" db="EMBL/GenBank/DDBJ databases">
        <title>Limimaricola sediminis sp. nov., isolated from an intertidal sediment.</title>
        <authorList>
            <person name="Shao X."/>
        </authorList>
    </citation>
    <scope>NUCLEOTIDE SEQUENCE</scope>
    <source>
        <strain evidence="2">ASW11-118</strain>
    </source>
</reference>
<sequence length="36" mass="3797">EIAHDRAATPQPRPAPLYVRPADAAPPRDPAPVLIG</sequence>
<evidence type="ECO:0000256" key="1">
    <source>
        <dbReference type="SAM" id="MobiDB-lite"/>
    </source>
</evidence>
<proteinExistence type="predicted"/>
<dbReference type="AlphaFoldDB" id="A0A9X2FN61"/>
<gene>
    <name evidence="2" type="ORF">NHG85_00080</name>
</gene>
<dbReference type="Proteomes" id="UP001139477">
    <property type="component" value="Unassembled WGS sequence"/>
</dbReference>